<evidence type="ECO:0000313" key="2">
    <source>
        <dbReference type="EMBL" id="CDR88438.1"/>
    </source>
</evidence>
<protein>
    <submittedName>
        <fullName evidence="2">Related to Mig1 protein</fullName>
    </submittedName>
</protein>
<evidence type="ECO:0000256" key="1">
    <source>
        <dbReference type="SAM" id="SignalP"/>
    </source>
</evidence>
<accession>A0A127Z3L1</accession>
<name>A0A127Z3L1_9BASI</name>
<dbReference type="AlphaFoldDB" id="A0A127Z3L1"/>
<feature type="signal peptide" evidence="1">
    <location>
        <begin position="1"/>
        <end position="28"/>
    </location>
</feature>
<organism evidence="2">
    <name type="scientific">Sporisorium scitamineum</name>
    <dbReference type="NCBI Taxonomy" id="49012"/>
    <lineage>
        <taxon>Eukaryota</taxon>
        <taxon>Fungi</taxon>
        <taxon>Dikarya</taxon>
        <taxon>Basidiomycota</taxon>
        <taxon>Ustilaginomycotina</taxon>
        <taxon>Ustilaginomycetes</taxon>
        <taxon>Ustilaginales</taxon>
        <taxon>Ustilaginaceae</taxon>
        <taxon>Sporisorium</taxon>
    </lineage>
</organism>
<reference evidence="2" key="1">
    <citation type="submission" date="2014-06" db="EMBL/GenBank/DDBJ databases">
        <authorList>
            <person name="Ju J."/>
            <person name="Zhang J."/>
        </authorList>
    </citation>
    <scope>NUCLEOTIDE SEQUENCE</scope>
    <source>
        <strain evidence="2">SscI8</strain>
    </source>
</reference>
<gene>
    <name evidence="2" type="ORF">SPSC_04265</name>
</gene>
<dbReference type="EMBL" id="LK056678">
    <property type="protein sequence ID" value="CDR88438.1"/>
    <property type="molecule type" value="Genomic_DNA"/>
</dbReference>
<sequence length="175" mass="19395">MSIKQRFSALSLALALVLASLQVVQVAADDQVICSDRPPILPRYGDYSHHCENQSEWPCFSMVEGSLDGAVILKGYKGDQSVEDGLLLVKNGDLKDEVFEIRYQYAGVSLYYSPQPGKCYVLAARKWDPKLGYQLYVTFQPDGRDRALGTETSSEGSDFACEKRAYIHVSKVDGA</sequence>
<proteinExistence type="predicted"/>
<keyword evidence="1" id="KW-0732">Signal</keyword>
<feature type="chain" id="PRO_5007281083" evidence="1">
    <location>
        <begin position="29"/>
        <end position="175"/>
    </location>
</feature>